<feature type="transmembrane region" description="Helical" evidence="1">
    <location>
        <begin position="7"/>
        <end position="24"/>
    </location>
</feature>
<feature type="non-terminal residue" evidence="2">
    <location>
        <position position="237"/>
    </location>
</feature>
<evidence type="ECO:0000313" key="2">
    <source>
        <dbReference type="EMBL" id="SVC82326.1"/>
    </source>
</evidence>
<gene>
    <name evidence="2" type="ORF">METZ01_LOCUS335180</name>
</gene>
<organism evidence="2">
    <name type="scientific">marine metagenome</name>
    <dbReference type="NCBI Taxonomy" id="408172"/>
    <lineage>
        <taxon>unclassified sequences</taxon>
        <taxon>metagenomes</taxon>
        <taxon>ecological metagenomes</taxon>
    </lineage>
</organism>
<sequence length="237" mass="27652">MKNNYKYFIHFIFLIGIIFTQSIPKSELLLKITKYNKIDYISLNEFIKSHELQSTYYQSKEKLEVIFENKKMYFSPFSSYFKIDDKVYHLTYDVILKNKTLHVPLLPFYQILESTNMPVQLIDSKKNIARVLTNIYNVKDFNIQNKTNGIVLSIKTTKKFPKQHIATSINKSGWLNITILNSAIDSIGIKNSQLTYPVTKINSIQQKESGQISFLINKKIDDISLNITDNYIELLLS</sequence>
<keyword evidence="1" id="KW-1133">Transmembrane helix</keyword>
<dbReference type="AlphaFoldDB" id="A0A382QA77"/>
<dbReference type="EMBL" id="UINC01112999">
    <property type="protein sequence ID" value="SVC82326.1"/>
    <property type="molecule type" value="Genomic_DNA"/>
</dbReference>
<accession>A0A382QA77</accession>
<reference evidence="2" key="1">
    <citation type="submission" date="2018-05" db="EMBL/GenBank/DDBJ databases">
        <authorList>
            <person name="Lanie J.A."/>
            <person name="Ng W.-L."/>
            <person name="Kazmierczak K.M."/>
            <person name="Andrzejewski T.M."/>
            <person name="Davidsen T.M."/>
            <person name="Wayne K.J."/>
            <person name="Tettelin H."/>
            <person name="Glass J.I."/>
            <person name="Rusch D."/>
            <person name="Podicherti R."/>
            <person name="Tsui H.-C.T."/>
            <person name="Winkler M.E."/>
        </authorList>
    </citation>
    <scope>NUCLEOTIDE SEQUENCE</scope>
</reference>
<evidence type="ECO:0000256" key="1">
    <source>
        <dbReference type="SAM" id="Phobius"/>
    </source>
</evidence>
<proteinExistence type="predicted"/>
<name>A0A382QA77_9ZZZZ</name>
<keyword evidence="1" id="KW-0472">Membrane</keyword>
<evidence type="ECO:0008006" key="3">
    <source>
        <dbReference type="Google" id="ProtNLM"/>
    </source>
</evidence>
<protein>
    <recommendedName>
        <fullName evidence="3">Copper amine oxidase-like N-terminal domain-containing protein</fullName>
    </recommendedName>
</protein>
<keyword evidence="1" id="KW-0812">Transmembrane</keyword>